<dbReference type="EMBL" id="CP059066">
    <property type="protein sequence ID" value="QSQ08933.1"/>
    <property type="molecule type" value="Genomic_DNA"/>
</dbReference>
<evidence type="ECO:0000256" key="1">
    <source>
        <dbReference type="SAM" id="Phobius"/>
    </source>
</evidence>
<protein>
    <recommendedName>
        <fullName evidence="4">MotA/TolQ/ExbB proton channel domain-containing protein</fullName>
    </recommendedName>
</protein>
<evidence type="ECO:0000313" key="3">
    <source>
        <dbReference type="Proteomes" id="UP000662904"/>
    </source>
</evidence>
<keyword evidence="1" id="KW-1133">Transmembrane helix</keyword>
<organism evidence="2 3">
    <name type="scientific">Koleobacter methoxysyntrophicus</name>
    <dbReference type="NCBI Taxonomy" id="2751313"/>
    <lineage>
        <taxon>Bacteria</taxon>
        <taxon>Bacillati</taxon>
        <taxon>Bacillota</taxon>
        <taxon>Clostridia</taxon>
        <taxon>Koleobacterales</taxon>
        <taxon>Koleobacteraceae</taxon>
        <taxon>Koleobacter</taxon>
    </lineage>
</organism>
<keyword evidence="3" id="KW-1185">Reference proteome</keyword>
<keyword evidence="1" id="KW-0812">Transmembrane</keyword>
<evidence type="ECO:0000313" key="2">
    <source>
        <dbReference type="EMBL" id="QSQ08933.1"/>
    </source>
</evidence>
<feature type="transmembrane region" description="Helical" evidence="1">
    <location>
        <begin position="104"/>
        <end position="124"/>
    </location>
</feature>
<dbReference type="AlphaFoldDB" id="A0A8A0RL11"/>
<feature type="transmembrane region" description="Helical" evidence="1">
    <location>
        <begin position="163"/>
        <end position="185"/>
    </location>
</feature>
<dbReference type="KEGG" id="kme:H0A61_01286"/>
<proteinExistence type="predicted"/>
<dbReference type="RefSeq" id="WP_206709131.1">
    <property type="nucleotide sequence ID" value="NZ_CP059066.1"/>
</dbReference>
<name>A0A8A0RL11_9FIRM</name>
<sequence length="343" mass="38356">MNILANILGKLNPAAYLIITAIIAIFGVSFLVSLIVRSRYINMQRELDNLKNRNNGVFNSGVLNRIVDDYKLAASENYPEVNTQAIIEKNFNKELRMLNLGERFVKNSVSLIIILGLLGTFYGLTMSVEKLVELLSSTGNTEMLDSIDSIVGGLILSVRGMSVAFVTSLIGIAFSVILTIINIIVNIEESRESLMVSIEEYLDNIIAPGFSKNREEKYSALNKTLVSAFENIGEKIESDIRNAFENLGGRLIKGVVDIELAVKSLGETVERFDESLKTFRENTRDFSEFNFNLRHNIERMDVSFVDLTEALKETSKIIVNNYKAIEGLSKVLKNGIDSDNKNY</sequence>
<gene>
    <name evidence="2" type="ORF">H0A61_01286</name>
</gene>
<dbReference type="Proteomes" id="UP000662904">
    <property type="component" value="Chromosome"/>
</dbReference>
<reference evidence="2" key="1">
    <citation type="submission" date="2020-07" db="EMBL/GenBank/DDBJ databases">
        <title>Koleobacter methoxysyntrophicus gen. nov., sp. nov., a novel anaerobic bacterium isolated from deep subsurface oil field and proposal of Koleobacterales ord. nov. in the phylum Firmicutes.</title>
        <authorList>
            <person name="Sakamoto S."/>
            <person name="Tamaki H."/>
        </authorList>
    </citation>
    <scope>NUCLEOTIDE SEQUENCE</scope>
    <source>
        <strain evidence="2">NRmbB1</strain>
    </source>
</reference>
<evidence type="ECO:0008006" key="4">
    <source>
        <dbReference type="Google" id="ProtNLM"/>
    </source>
</evidence>
<feature type="transmembrane region" description="Helical" evidence="1">
    <location>
        <begin position="14"/>
        <end position="36"/>
    </location>
</feature>
<keyword evidence="1" id="KW-0472">Membrane</keyword>
<accession>A0A8A0RL11</accession>